<evidence type="ECO:0000313" key="2">
    <source>
        <dbReference type="EMBL" id="CAJ1004059.1"/>
    </source>
</evidence>
<dbReference type="RefSeq" id="WP_171565110.1">
    <property type="nucleotide sequence ID" value="NZ_JAUSVZ010000020.1"/>
</dbReference>
<dbReference type="CDD" id="cd13567">
    <property type="entry name" value="PBP2_TtGluBP"/>
    <property type="match status" value="1"/>
</dbReference>
<dbReference type="InterPro" id="IPR011852">
    <property type="entry name" value="TRAP_TAXI"/>
</dbReference>
<dbReference type="Gene3D" id="3.40.190.10">
    <property type="entry name" value="Periplasmic binding protein-like II"/>
    <property type="match status" value="2"/>
</dbReference>
<evidence type="ECO:0000313" key="3">
    <source>
        <dbReference type="Proteomes" id="UP001189619"/>
    </source>
</evidence>
<dbReference type="PROSITE" id="PS51257">
    <property type="entry name" value="PROKAR_LIPOPROTEIN"/>
    <property type="match status" value="1"/>
</dbReference>
<dbReference type="KEGG" id="bayd:BSPP4475_17250"/>
<sequence length="332" mass="35045">MKKRSLLLSLTLLLTMSLVTACGGGNNAQGGQDGNAGGGSSDPSQLIIATGGTGGTYYPLGGGMADLIKKNTGVTATATATGASAENVRLIRDNQADIAFIQNDIAEYASQGTNMFQQDGKIDKFQALGALYNETIQIVVAKDSNIKSVADLKGKRVSVGSPGSGTEMNAQQILEVYGLTFDDLKLQRLSFADSARAIQDGQLDAAFQTAGTPTAAITELAATTGVTIIPVDDDKIDALIQKYPFYVKTTIPANTYQTVPEEVNTVSVKSMLIVRSDLSEDLVYKVTKAIFENTDKLGHAKAKEIKIEDALKGVSLPVHPGAKKFFDEKGVQ</sequence>
<dbReference type="Proteomes" id="UP001189619">
    <property type="component" value="Chromosome"/>
</dbReference>
<gene>
    <name evidence="2" type="ORF">BSPP4475_17250</name>
</gene>
<dbReference type="SUPFAM" id="SSF53850">
    <property type="entry name" value="Periplasmic binding protein-like II"/>
    <property type="match status" value="1"/>
</dbReference>
<dbReference type="PANTHER" id="PTHR42941:SF1">
    <property type="entry name" value="SLL1037 PROTEIN"/>
    <property type="match status" value="1"/>
</dbReference>
<feature type="signal peptide" evidence="1">
    <location>
        <begin position="1"/>
        <end position="21"/>
    </location>
</feature>
<reference evidence="2" key="1">
    <citation type="submission" date="2023-07" db="EMBL/GenBank/DDBJ databases">
        <authorList>
            <person name="Ivanov I."/>
            <person name="Teneva D."/>
            <person name="Stoikov I."/>
        </authorList>
    </citation>
    <scope>NUCLEOTIDE SEQUENCE</scope>
    <source>
        <strain evidence="2">4475</strain>
    </source>
</reference>
<feature type="chain" id="PRO_5041270662" evidence="1">
    <location>
        <begin position="22"/>
        <end position="332"/>
    </location>
</feature>
<organism evidence="2 3">
    <name type="scientific">Brevibacillus aydinogluensis</name>
    <dbReference type="NCBI Taxonomy" id="927786"/>
    <lineage>
        <taxon>Bacteria</taxon>
        <taxon>Bacillati</taxon>
        <taxon>Bacillota</taxon>
        <taxon>Bacilli</taxon>
        <taxon>Bacillales</taxon>
        <taxon>Paenibacillaceae</taxon>
        <taxon>Brevibacillus</taxon>
    </lineage>
</organism>
<dbReference type="PANTHER" id="PTHR42941">
    <property type="entry name" value="SLL1037 PROTEIN"/>
    <property type="match status" value="1"/>
</dbReference>
<evidence type="ECO:0000256" key="1">
    <source>
        <dbReference type="SAM" id="SignalP"/>
    </source>
</evidence>
<dbReference type="AlphaFoldDB" id="A0AA48RIS0"/>
<accession>A0AA48RIS0</accession>
<dbReference type="EMBL" id="OY569118">
    <property type="protein sequence ID" value="CAJ1004059.1"/>
    <property type="molecule type" value="Genomic_DNA"/>
</dbReference>
<keyword evidence="1" id="KW-0732">Signal</keyword>
<keyword evidence="3" id="KW-1185">Reference proteome</keyword>
<protein>
    <submittedName>
        <fullName evidence="2">C4-dicarboxylate ABC transporter substrate-binding protein</fullName>
    </submittedName>
</protein>
<dbReference type="NCBIfam" id="TIGR02122">
    <property type="entry name" value="TRAP_TAXI"/>
    <property type="match status" value="1"/>
</dbReference>
<proteinExistence type="predicted"/>
<name>A0AA48RIS0_9BACL</name>
<dbReference type="Pfam" id="PF16868">
    <property type="entry name" value="NMT1_3"/>
    <property type="match status" value="1"/>
</dbReference>